<dbReference type="Proteomes" id="UP000523795">
    <property type="component" value="Unassembled WGS sequence"/>
</dbReference>
<evidence type="ECO:0000313" key="5">
    <source>
        <dbReference type="EMBL" id="NKX52912.1"/>
    </source>
</evidence>
<dbReference type="InterPro" id="IPR016161">
    <property type="entry name" value="Ald_DH/histidinol_DH"/>
</dbReference>
<dbReference type="Pfam" id="PF00171">
    <property type="entry name" value="Aldedh"/>
    <property type="match status" value="1"/>
</dbReference>
<feature type="domain" description="Aldehyde dehydrogenase" evidence="4">
    <location>
        <begin position="1"/>
        <end position="188"/>
    </location>
</feature>
<keyword evidence="6" id="KW-1185">Reference proteome</keyword>
<feature type="active site" evidence="2">
    <location>
        <position position="111"/>
    </location>
</feature>
<dbReference type="Gene3D" id="3.40.605.10">
    <property type="entry name" value="Aldehyde Dehydrogenase, Chain A, domain 1"/>
    <property type="match status" value="1"/>
</dbReference>
<proteinExistence type="inferred from homology"/>
<organism evidence="5 6">
    <name type="scientific">Arthrobacter deserti</name>
    <dbReference type="NCBI Taxonomy" id="1742687"/>
    <lineage>
        <taxon>Bacteria</taxon>
        <taxon>Bacillati</taxon>
        <taxon>Actinomycetota</taxon>
        <taxon>Actinomycetes</taxon>
        <taxon>Micrococcales</taxon>
        <taxon>Micrococcaceae</taxon>
        <taxon>Arthrobacter</taxon>
    </lineage>
</organism>
<evidence type="ECO:0000259" key="4">
    <source>
        <dbReference type="Pfam" id="PF00171"/>
    </source>
</evidence>
<dbReference type="InterPro" id="IPR016162">
    <property type="entry name" value="Ald_DH_N"/>
</dbReference>
<dbReference type="PROSITE" id="PS00070">
    <property type="entry name" value="ALDEHYDE_DEHYDR_CYS"/>
    <property type="match status" value="1"/>
</dbReference>
<dbReference type="InterPro" id="IPR029510">
    <property type="entry name" value="Ald_DH_CS_GLU"/>
</dbReference>
<evidence type="ECO:0000256" key="3">
    <source>
        <dbReference type="RuleBase" id="RU003345"/>
    </source>
</evidence>
<feature type="non-terminal residue" evidence="5">
    <location>
        <position position="188"/>
    </location>
</feature>
<name>A0ABX1JUC1_9MICC</name>
<evidence type="ECO:0000313" key="6">
    <source>
        <dbReference type="Proteomes" id="UP000523795"/>
    </source>
</evidence>
<accession>A0ABX1JUC1</accession>
<reference evidence="5 6" key="1">
    <citation type="submission" date="2020-04" db="EMBL/GenBank/DDBJ databases">
        <authorList>
            <person name="Liu S."/>
        </authorList>
    </citation>
    <scope>NUCLEOTIDE SEQUENCE [LARGE SCALE GENOMIC DNA]</scope>
    <source>
        <strain evidence="5 6">CGMCC 1.15091</strain>
    </source>
</reference>
<sequence>PVGPCLLITPWNFPLAMATRKVAPALAAGCTVILKPSELTPLTSLFFARLLSEAGVPEGVVNVITTPDAPGLSEVLMKDSRLRKVSFTGSTAVGRRLVAQASEHMLRMSMELGGNAPLIVFEDADLDQAVKGALTAKLRNGGQSCVASNRILVHESIADAFVGQFARRMSEVTLGSGLDTATTLGPLI</sequence>
<dbReference type="EMBL" id="JAAZSR010000853">
    <property type="protein sequence ID" value="NKX52912.1"/>
    <property type="molecule type" value="Genomic_DNA"/>
</dbReference>
<keyword evidence="1 3" id="KW-0560">Oxidoreductase</keyword>
<dbReference type="InterPro" id="IPR050740">
    <property type="entry name" value="Aldehyde_DH_Superfamily"/>
</dbReference>
<gene>
    <name evidence="5" type="ORF">HER39_20515</name>
</gene>
<dbReference type="PROSITE" id="PS00687">
    <property type="entry name" value="ALDEHYDE_DEHYDR_GLU"/>
    <property type="match status" value="1"/>
</dbReference>
<evidence type="ECO:0000256" key="2">
    <source>
        <dbReference type="PROSITE-ProRule" id="PRU10007"/>
    </source>
</evidence>
<protein>
    <submittedName>
        <fullName evidence="5">Aldehyde dehydrogenase family protein</fullName>
    </submittedName>
</protein>
<comment type="caution">
    <text evidence="5">The sequence shown here is derived from an EMBL/GenBank/DDBJ whole genome shotgun (WGS) entry which is preliminary data.</text>
</comment>
<dbReference type="InterPro" id="IPR016160">
    <property type="entry name" value="Ald_DH_CS_CYS"/>
</dbReference>
<dbReference type="InterPro" id="IPR016163">
    <property type="entry name" value="Ald_DH_C"/>
</dbReference>
<evidence type="ECO:0000256" key="1">
    <source>
        <dbReference type="ARBA" id="ARBA00023002"/>
    </source>
</evidence>
<dbReference type="PANTHER" id="PTHR43353">
    <property type="entry name" value="SUCCINATE-SEMIALDEHYDE DEHYDROGENASE, MITOCHONDRIAL"/>
    <property type="match status" value="1"/>
</dbReference>
<feature type="non-terminal residue" evidence="5">
    <location>
        <position position="1"/>
    </location>
</feature>
<comment type="similarity">
    <text evidence="3">Belongs to the aldehyde dehydrogenase family.</text>
</comment>
<dbReference type="SUPFAM" id="SSF53720">
    <property type="entry name" value="ALDH-like"/>
    <property type="match status" value="1"/>
</dbReference>
<dbReference type="Gene3D" id="3.40.309.10">
    <property type="entry name" value="Aldehyde Dehydrogenase, Chain A, domain 2"/>
    <property type="match status" value="1"/>
</dbReference>
<dbReference type="InterPro" id="IPR015590">
    <property type="entry name" value="Aldehyde_DH_dom"/>
</dbReference>
<dbReference type="PANTHER" id="PTHR43353:SF5">
    <property type="entry name" value="SUCCINATE-SEMIALDEHYDE DEHYDROGENASE, MITOCHONDRIAL"/>
    <property type="match status" value="1"/>
</dbReference>